<evidence type="ECO:0000313" key="3">
    <source>
        <dbReference type="Proteomes" id="UP000182427"/>
    </source>
</evidence>
<keyword evidence="3" id="KW-1185">Reference proteome</keyword>
<dbReference type="OrthoDB" id="101199at2"/>
<accession>A0A1G7LKH5</accession>
<organism evidence="2 3">
    <name type="scientific">Terriglobus roseus</name>
    <dbReference type="NCBI Taxonomy" id="392734"/>
    <lineage>
        <taxon>Bacteria</taxon>
        <taxon>Pseudomonadati</taxon>
        <taxon>Acidobacteriota</taxon>
        <taxon>Terriglobia</taxon>
        <taxon>Terriglobales</taxon>
        <taxon>Acidobacteriaceae</taxon>
        <taxon>Terriglobus</taxon>
    </lineage>
</organism>
<dbReference type="SUPFAM" id="SSF50969">
    <property type="entry name" value="YVTN repeat-like/Quinoprotein amine dehydrogenase"/>
    <property type="match status" value="1"/>
</dbReference>
<protein>
    <submittedName>
        <fullName evidence="2">Uncharacterized protein</fullName>
    </submittedName>
</protein>
<dbReference type="EMBL" id="LT629690">
    <property type="protein sequence ID" value="SDF50008.1"/>
    <property type="molecule type" value="Genomic_DNA"/>
</dbReference>
<dbReference type="Proteomes" id="UP000182427">
    <property type="component" value="Chromosome I"/>
</dbReference>
<keyword evidence="1" id="KW-0732">Signal</keyword>
<name>A0A1G7LKH5_9BACT</name>
<dbReference type="RefSeq" id="WP_083345479.1">
    <property type="nucleotide sequence ID" value="NZ_LT629690.1"/>
</dbReference>
<proteinExistence type="predicted"/>
<gene>
    <name evidence="2" type="ORF">SAMN05444167_2562</name>
</gene>
<sequence>MRRRFLSLFILLFFALPVGISLSGCAKGTSSAFCSGTIGPRVGDPQTITLNPTVGGLSMSYGQTQNVTTPTAVDCKNNTVTISKYTYSTVDPNNASNVPVADVNPTTGQLCAGTWNRNNPGGVADYTYCTSSGKSGIAELTAAGSGANSNKVLVYVHPLITAITLGAASTDCTNDPATNCPQYTASAVTTASPYVPNTCISFGQSAQLVTRFFAGSQNVTYSAGHATFTAQTAGLLTFEDTSGVATAVLPGTTIVTANIAQSTSTAGLMSVCPPKTITISTANASNGNVVINPNTTEPLTAVVKDVNGVTLTGLTLTVTSTNPVAVPASSSSIAPVFPGVAAINAFCLPPSCNPAPYGNVGLLGTGKPVASNTITSTTPGSNSTRLWVGSTDSQYLVPIDLTTSVIPSPIKLPYTPTSMIMAQNGTTIFMGSDQALMTFGTSNNTLTASYPSIQGSLLTVSPDSATAVISDSSRKVISVFNSATPAIVTTYNGVGTRAAYTPDGSTLYVLTTDNHLLVYSTFTSWQDYDLSAGGATDVAVAIPSVGAFVTGNTAVNARSYCANSTGTSTIFYPQAGNLTVSAAVSDRAVTTNDGKHLLDVRLATSGGTPVVNDITFPTSTANDGANGTRTFTGVLPTGDCPEAGVAPVFGMAANTSASTSVNSTSVTGIYPTTDSTQAFTTYLPVSGATSNGTKLPVYTPSTGAVTSVTLANGATAPVVGVFSSDNKFFFTGTAGDNQVHQITRSTLTDSTQLNPKLPSLTTTGGTAVPNLLVQYPRSVTNN</sequence>
<dbReference type="PROSITE" id="PS51257">
    <property type="entry name" value="PROKAR_LIPOPROTEIN"/>
    <property type="match status" value="1"/>
</dbReference>
<evidence type="ECO:0000256" key="1">
    <source>
        <dbReference type="SAM" id="SignalP"/>
    </source>
</evidence>
<reference evidence="2 3" key="1">
    <citation type="submission" date="2016-10" db="EMBL/GenBank/DDBJ databases">
        <authorList>
            <person name="de Groot N.N."/>
        </authorList>
    </citation>
    <scope>NUCLEOTIDE SEQUENCE [LARGE SCALE GENOMIC DNA]</scope>
    <source>
        <strain evidence="2 3">GAS232</strain>
    </source>
</reference>
<feature type="chain" id="PRO_5009241820" evidence="1">
    <location>
        <begin position="27"/>
        <end position="782"/>
    </location>
</feature>
<dbReference type="InterPro" id="IPR011044">
    <property type="entry name" value="Quino_amine_DH_bsu"/>
</dbReference>
<feature type="signal peptide" evidence="1">
    <location>
        <begin position="1"/>
        <end position="26"/>
    </location>
</feature>
<dbReference type="AlphaFoldDB" id="A0A1G7LKH5"/>
<evidence type="ECO:0000313" key="2">
    <source>
        <dbReference type="EMBL" id="SDF50008.1"/>
    </source>
</evidence>